<feature type="chain" id="PRO_5043978435" description="Secreted protein" evidence="1">
    <location>
        <begin position="26"/>
        <end position="219"/>
    </location>
</feature>
<comment type="caution">
    <text evidence="2">The sequence shown here is derived from an EMBL/GenBank/DDBJ whole genome shotgun (WGS) entry which is preliminary data.</text>
</comment>
<evidence type="ECO:0000256" key="1">
    <source>
        <dbReference type="SAM" id="SignalP"/>
    </source>
</evidence>
<evidence type="ECO:0008006" key="4">
    <source>
        <dbReference type="Google" id="ProtNLM"/>
    </source>
</evidence>
<protein>
    <recommendedName>
        <fullName evidence="4">Secreted protein</fullName>
    </recommendedName>
</protein>
<reference evidence="2" key="1">
    <citation type="journal article" date="2022" name="bioRxiv">
        <title>Sequencing and chromosome-scale assembly of the giantPleurodeles waltlgenome.</title>
        <authorList>
            <person name="Brown T."/>
            <person name="Elewa A."/>
            <person name="Iarovenko S."/>
            <person name="Subramanian E."/>
            <person name="Araus A.J."/>
            <person name="Petzold A."/>
            <person name="Susuki M."/>
            <person name="Suzuki K.-i.T."/>
            <person name="Hayashi T."/>
            <person name="Toyoda A."/>
            <person name="Oliveira C."/>
            <person name="Osipova E."/>
            <person name="Leigh N.D."/>
            <person name="Simon A."/>
            <person name="Yun M.H."/>
        </authorList>
    </citation>
    <scope>NUCLEOTIDE SEQUENCE</scope>
    <source>
        <strain evidence="2">20211129_DDA</strain>
        <tissue evidence="2">Liver</tissue>
    </source>
</reference>
<dbReference type="EMBL" id="JANPWB010000010">
    <property type="protein sequence ID" value="KAJ1141430.1"/>
    <property type="molecule type" value="Genomic_DNA"/>
</dbReference>
<dbReference type="AlphaFoldDB" id="A0AAV7QQQ2"/>
<name>A0AAV7QQQ2_PLEWA</name>
<accession>A0AAV7QQQ2</accession>
<dbReference type="Proteomes" id="UP001066276">
    <property type="component" value="Chromosome 6"/>
</dbReference>
<feature type="signal peptide" evidence="1">
    <location>
        <begin position="1"/>
        <end position="25"/>
    </location>
</feature>
<organism evidence="2 3">
    <name type="scientific">Pleurodeles waltl</name>
    <name type="common">Iberian ribbed newt</name>
    <dbReference type="NCBI Taxonomy" id="8319"/>
    <lineage>
        <taxon>Eukaryota</taxon>
        <taxon>Metazoa</taxon>
        <taxon>Chordata</taxon>
        <taxon>Craniata</taxon>
        <taxon>Vertebrata</taxon>
        <taxon>Euteleostomi</taxon>
        <taxon>Amphibia</taxon>
        <taxon>Batrachia</taxon>
        <taxon>Caudata</taxon>
        <taxon>Salamandroidea</taxon>
        <taxon>Salamandridae</taxon>
        <taxon>Pleurodelinae</taxon>
        <taxon>Pleurodeles</taxon>
    </lineage>
</organism>
<sequence>MAGQASHRLCVPVALLLSIRCRFQGGPAPRHPGLGPETPSPFSLLWCPLQSRGPVPPREGQLLHPRESTGLRSRSLLRVSAHWLVRLTARCWALTPAWVDRRPRLTPRALSEGLWGARRSQAALSVAGATSSASLVTAAILCSRPLDAQLVRPQSQGTACFAHPITGLGAPRTSSYVLVGAGIPPGIRMYRVGCYWREPHGETSSAICVWPLSPWQDEC</sequence>
<keyword evidence="3" id="KW-1185">Reference proteome</keyword>
<proteinExistence type="predicted"/>
<evidence type="ECO:0000313" key="2">
    <source>
        <dbReference type="EMBL" id="KAJ1141430.1"/>
    </source>
</evidence>
<gene>
    <name evidence="2" type="ORF">NDU88_007763</name>
</gene>
<evidence type="ECO:0000313" key="3">
    <source>
        <dbReference type="Proteomes" id="UP001066276"/>
    </source>
</evidence>
<keyword evidence="1" id="KW-0732">Signal</keyword>